<keyword evidence="1 4" id="KW-0808">Transferase</keyword>
<protein>
    <submittedName>
        <fullName evidence="4">Sulfotransferase family protein</fullName>
    </submittedName>
</protein>
<comment type="caution">
    <text evidence="4">The sequence shown here is derived from an EMBL/GenBank/DDBJ whole genome shotgun (WGS) entry which is preliminary data.</text>
</comment>
<sequence length="567" mass="64608">MIKRASARFFYGKLFYGETMTSEQHAFTQAVALLQQGKVSQGIELLKPLTYNSEFAEKALQILFKVAMQQQDTETAIAYCQQLVSIAPTKFDYVLTLVQLSLSCGEFEIAKNALLPLYTANPQQADICFQLGNIERKLGNADAAIRFLEQALTLSEQFKVPALIEIAYVHNEQLHQPSVAIQYLEQAISHDNKSLQANFALANIHEQLGNKDKAKKGFQQVLKIDAFNAMAQARMADIETFSEQDATNYEQACLAILQRELDDIACADLYYALGKVFNDCKNYQKAWHYYVKANQYNKKYLPVYDRQSIEAVTDYTLARNITLQAANTSITPIIICGMFRSGSTLIEQIISSNEQIAAGGEIAYLHSSLFNLINDEKALANKAKDHEFINGYNEQLILRAEGAFYVTDKRPENYLYLDVIKQLYPNAKIIWTERDIKDNSLSAYFQHLGPSLNYAVSLNDTLHHYEQQQRIKSHWQSRFSNDIFTMNYDLLVESPEQVLEPLFSFLGLEYTDEAQRFHHKTGTVSTASVWQVRKPLYKSSSGRFENYLEHIQGSEQSYLDAKALLNK</sequence>
<dbReference type="PROSITE" id="PS50005">
    <property type="entry name" value="TPR"/>
    <property type="match status" value="3"/>
</dbReference>
<dbReference type="InterPro" id="IPR026634">
    <property type="entry name" value="TPST-like"/>
</dbReference>
<dbReference type="AlphaFoldDB" id="A0A3A3ELJ4"/>
<evidence type="ECO:0000259" key="3">
    <source>
        <dbReference type="Pfam" id="PF25064"/>
    </source>
</evidence>
<dbReference type="SUPFAM" id="SSF81901">
    <property type="entry name" value="HCP-like"/>
    <property type="match status" value="1"/>
</dbReference>
<dbReference type="Gene3D" id="3.40.50.300">
    <property type="entry name" value="P-loop containing nucleotide triphosphate hydrolases"/>
    <property type="match status" value="1"/>
</dbReference>
<dbReference type="InterPro" id="IPR056835">
    <property type="entry name" value="ARM_TT21_5th"/>
</dbReference>
<dbReference type="Pfam" id="PF13469">
    <property type="entry name" value="Sulfotransfer_3"/>
    <property type="match status" value="1"/>
</dbReference>
<feature type="repeat" description="TPR" evidence="2">
    <location>
        <begin position="195"/>
        <end position="228"/>
    </location>
</feature>
<feature type="domain" description="Tetratricopeptide repeat protein 21A/21B fifth ARM repeats" evidence="3">
    <location>
        <begin position="57"/>
        <end position="151"/>
    </location>
</feature>
<dbReference type="EMBL" id="QYSE01000003">
    <property type="protein sequence ID" value="RJF34311.1"/>
    <property type="molecule type" value="Genomic_DNA"/>
</dbReference>
<reference evidence="4 5" key="1">
    <citation type="submission" date="2018-09" db="EMBL/GenBank/DDBJ databases">
        <title>Identification of marine bacteria producing industrial enzymes.</title>
        <authorList>
            <person name="Cheng T.H."/>
            <person name="Saidin J."/>
            <person name="Muhd D.D."/>
            <person name="Isa M.N.M."/>
            <person name="Bakar M.F.A."/>
            <person name="Ismail N."/>
        </authorList>
    </citation>
    <scope>NUCLEOTIDE SEQUENCE [LARGE SCALE GENOMIC DNA]</scope>
    <source>
        <strain evidence="4 5">MNAD 1.6</strain>
    </source>
</reference>
<dbReference type="PANTHER" id="PTHR12788:SF10">
    <property type="entry name" value="PROTEIN-TYROSINE SULFOTRANSFERASE"/>
    <property type="match status" value="1"/>
</dbReference>
<dbReference type="SMART" id="SM00028">
    <property type="entry name" value="TPR"/>
    <property type="match status" value="5"/>
</dbReference>
<keyword evidence="2" id="KW-0802">TPR repeat</keyword>
<feature type="repeat" description="TPR" evidence="2">
    <location>
        <begin position="125"/>
        <end position="158"/>
    </location>
</feature>
<evidence type="ECO:0000313" key="4">
    <source>
        <dbReference type="EMBL" id="RJF34311.1"/>
    </source>
</evidence>
<feature type="repeat" description="TPR" evidence="2">
    <location>
        <begin position="267"/>
        <end position="300"/>
    </location>
</feature>
<dbReference type="InterPro" id="IPR019734">
    <property type="entry name" value="TPR_rpt"/>
</dbReference>
<dbReference type="Pfam" id="PF25064">
    <property type="entry name" value="ARM_TT21_5th"/>
    <property type="match status" value="1"/>
</dbReference>
<dbReference type="Proteomes" id="UP000265938">
    <property type="component" value="Unassembled WGS sequence"/>
</dbReference>
<evidence type="ECO:0000256" key="1">
    <source>
        <dbReference type="ARBA" id="ARBA00022679"/>
    </source>
</evidence>
<proteinExistence type="predicted"/>
<evidence type="ECO:0000313" key="5">
    <source>
        <dbReference type="Proteomes" id="UP000265938"/>
    </source>
</evidence>
<gene>
    <name evidence="4" type="ORF">D4741_12995</name>
</gene>
<dbReference type="PANTHER" id="PTHR12788">
    <property type="entry name" value="PROTEIN-TYROSINE SULFOTRANSFERASE 2"/>
    <property type="match status" value="1"/>
</dbReference>
<dbReference type="InterPro" id="IPR011990">
    <property type="entry name" value="TPR-like_helical_dom_sf"/>
</dbReference>
<evidence type="ECO:0000256" key="2">
    <source>
        <dbReference type="PROSITE-ProRule" id="PRU00339"/>
    </source>
</evidence>
<name>A0A3A3ELJ4_9GAMM</name>
<organism evidence="4 5">
    <name type="scientific">Pseudoalteromonas gelatinilytica</name>
    <dbReference type="NCBI Taxonomy" id="1703256"/>
    <lineage>
        <taxon>Bacteria</taxon>
        <taxon>Pseudomonadati</taxon>
        <taxon>Pseudomonadota</taxon>
        <taxon>Gammaproteobacteria</taxon>
        <taxon>Alteromonadales</taxon>
        <taxon>Pseudoalteromonadaceae</taxon>
        <taxon>Pseudoalteromonas</taxon>
    </lineage>
</organism>
<accession>A0A3A3ELJ4</accession>
<dbReference type="InterPro" id="IPR027417">
    <property type="entry name" value="P-loop_NTPase"/>
</dbReference>
<dbReference type="Pfam" id="PF14559">
    <property type="entry name" value="TPR_19"/>
    <property type="match status" value="1"/>
</dbReference>
<dbReference type="Gene3D" id="1.25.40.10">
    <property type="entry name" value="Tetratricopeptide repeat domain"/>
    <property type="match status" value="1"/>
</dbReference>
<dbReference type="SUPFAM" id="SSF52540">
    <property type="entry name" value="P-loop containing nucleoside triphosphate hydrolases"/>
    <property type="match status" value="1"/>
</dbReference>
<dbReference type="GO" id="GO:0008476">
    <property type="term" value="F:protein-tyrosine sulfotransferase activity"/>
    <property type="evidence" value="ECO:0007669"/>
    <property type="project" value="InterPro"/>
</dbReference>